<reference evidence="2" key="1">
    <citation type="journal article" date="2019" name="Int. J. Syst. Evol. Microbiol.">
        <title>The Global Catalogue of Microorganisms (GCM) 10K type strain sequencing project: providing services to taxonomists for standard genome sequencing and annotation.</title>
        <authorList>
            <consortium name="The Broad Institute Genomics Platform"/>
            <consortium name="The Broad Institute Genome Sequencing Center for Infectious Disease"/>
            <person name="Wu L."/>
            <person name="Ma J."/>
        </authorList>
    </citation>
    <scope>NUCLEOTIDE SEQUENCE [LARGE SCALE GENOMIC DNA]</scope>
    <source>
        <strain evidence="2">KCTC 42730</strain>
    </source>
</reference>
<dbReference type="PANTHER" id="PTHR30087">
    <property type="entry name" value="INNER MEMBRANE PROTEIN"/>
    <property type="match status" value="1"/>
</dbReference>
<dbReference type="EMBL" id="JBHRSD010000014">
    <property type="protein sequence ID" value="MFC3032604.1"/>
    <property type="molecule type" value="Genomic_DNA"/>
</dbReference>
<sequence length="156" mass="16390">MLVSACLLGEPVRYNGSCVTAALQALQQLQHHHQIYRLCPEVAAGLPIPRVAAEIQGRGGAAVLSEQGRIVGSDGSDQTASFVAGAQLALNLCLRENIGFAVLTEGSPSCGSKRIYDGSFTGQQIAGEGVVTALLRQHGVQVFSQHQINELLAVLK</sequence>
<dbReference type="Pfam" id="PF04463">
    <property type="entry name" value="2-thiour_desulf"/>
    <property type="match status" value="1"/>
</dbReference>
<organism evidence="1 2">
    <name type="scientific">Pseudoalteromonas fenneropenaei</name>
    <dbReference type="NCBI Taxonomy" id="1737459"/>
    <lineage>
        <taxon>Bacteria</taxon>
        <taxon>Pseudomonadati</taxon>
        <taxon>Pseudomonadota</taxon>
        <taxon>Gammaproteobacteria</taxon>
        <taxon>Alteromonadales</taxon>
        <taxon>Pseudoalteromonadaceae</taxon>
        <taxon>Pseudoalteromonas</taxon>
    </lineage>
</organism>
<proteinExistence type="predicted"/>
<keyword evidence="2" id="KW-1185">Reference proteome</keyword>
<dbReference type="PANTHER" id="PTHR30087:SF1">
    <property type="entry name" value="HYPOTHETICAL CYTOSOLIC PROTEIN"/>
    <property type="match status" value="1"/>
</dbReference>
<protein>
    <submittedName>
        <fullName evidence="1">DUF523 domain-containing protein</fullName>
    </submittedName>
</protein>
<accession>A0ABV7CIX4</accession>
<comment type="caution">
    <text evidence="1">The sequence shown here is derived from an EMBL/GenBank/DDBJ whole genome shotgun (WGS) entry which is preliminary data.</text>
</comment>
<dbReference type="InterPro" id="IPR007553">
    <property type="entry name" value="2-thiour_desulf"/>
</dbReference>
<evidence type="ECO:0000313" key="1">
    <source>
        <dbReference type="EMBL" id="MFC3032604.1"/>
    </source>
</evidence>
<name>A0ABV7CIX4_9GAMM</name>
<evidence type="ECO:0000313" key="2">
    <source>
        <dbReference type="Proteomes" id="UP001595453"/>
    </source>
</evidence>
<dbReference type="RefSeq" id="WP_377123675.1">
    <property type="nucleotide sequence ID" value="NZ_JBHRSD010000014.1"/>
</dbReference>
<gene>
    <name evidence="1" type="ORF">ACFOEE_08740</name>
</gene>
<dbReference type="Proteomes" id="UP001595453">
    <property type="component" value="Unassembled WGS sequence"/>
</dbReference>